<reference evidence="1 2" key="1">
    <citation type="submission" date="2015-08" db="EMBL/GenBank/DDBJ databases">
        <title>Next Generation Sequencing and Analysis of the Genome of Puccinia sorghi L Schw, the Causal Agent of Maize Common Rust.</title>
        <authorList>
            <person name="Rochi L."/>
            <person name="Burguener G."/>
            <person name="Darino M."/>
            <person name="Turjanski A."/>
            <person name="Kreff E."/>
            <person name="Dieguez M.J."/>
            <person name="Sacco F."/>
        </authorList>
    </citation>
    <scope>NUCLEOTIDE SEQUENCE [LARGE SCALE GENOMIC DNA]</scope>
    <source>
        <strain evidence="1 2">RO10H11247</strain>
    </source>
</reference>
<dbReference type="OrthoDB" id="120976at2759"/>
<dbReference type="InterPro" id="IPR032675">
    <property type="entry name" value="LRR_dom_sf"/>
</dbReference>
<dbReference type="Proteomes" id="UP000037035">
    <property type="component" value="Unassembled WGS sequence"/>
</dbReference>
<protein>
    <submittedName>
        <fullName evidence="1">Uncharacterized protein</fullName>
    </submittedName>
</protein>
<dbReference type="SUPFAM" id="SSF52047">
    <property type="entry name" value="RNI-like"/>
    <property type="match status" value="1"/>
</dbReference>
<gene>
    <name evidence="1" type="ORF">VP01_2727g5</name>
</gene>
<accession>A0A0L6V3C7</accession>
<organism evidence="1 2">
    <name type="scientific">Puccinia sorghi</name>
    <dbReference type="NCBI Taxonomy" id="27349"/>
    <lineage>
        <taxon>Eukaryota</taxon>
        <taxon>Fungi</taxon>
        <taxon>Dikarya</taxon>
        <taxon>Basidiomycota</taxon>
        <taxon>Pucciniomycotina</taxon>
        <taxon>Pucciniomycetes</taxon>
        <taxon>Pucciniales</taxon>
        <taxon>Pucciniaceae</taxon>
        <taxon>Puccinia</taxon>
    </lineage>
</organism>
<proteinExistence type="predicted"/>
<sequence>MQADDFGQSEITHQYLNKNLAALIKNKMIKANKQRFKIKHLLFGSSTQKNRTLKVLNLAENQIDPAGLVHLADAFFWNQKFSLFNHHAYFDPLLALNRCLISVAIHAEMANQRGAQTTIAQPMLKSTVV</sequence>
<dbReference type="Gene3D" id="3.80.10.10">
    <property type="entry name" value="Ribonuclease Inhibitor"/>
    <property type="match status" value="1"/>
</dbReference>
<name>A0A0L6V3C7_9BASI</name>
<dbReference type="AlphaFoldDB" id="A0A0L6V3C7"/>
<evidence type="ECO:0000313" key="1">
    <source>
        <dbReference type="EMBL" id="KNZ55261.1"/>
    </source>
</evidence>
<keyword evidence="2" id="KW-1185">Reference proteome</keyword>
<comment type="caution">
    <text evidence="1">The sequence shown here is derived from an EMBL/GenBank/DDBJ whole genome shotgun (WGS) entry which is preliminary data.</text>
</comment>
<dbReference type="VEuPathDB" id="FungiDB:VP01_2727g5"/>
<evidence type="ECO:0000313" key="2">
    <source>
        <dbReference type="Proteomes" id="UP000037035"/>
    </source>
</evidence>
<dbReference type="EMBL" id="LAVV01007643">
    <property type="protein sequence ID" value="KNZ55261.1"/>
    <property type="molecule type" value="Genomic_DNA"/>
</dbReference>